<evidence type="ECO:0000259" key="9">
    <source>
        <dbReference type="Pfam" id="PF10988"/>
    </source>
</evidence>
<dbReference type="InterPro" id="IPR054319">
    <property type="entry name" value="PspC-rel_ToastRack"/>
</dbReference>
<feature type="domain" description="Putative auto-transporter adhesin head GIN" evidence="9">
    <location>
        <begin position="681"/>
        <end position="867"/>
    </location>
</feature>
<dbReference type="Pfam" id="PF10988">
    <property type="entry name" value="DUF2807"/>
    <property type="match status" value="1"/>
</dbReference>
<evidence type="ECO:0000256" key="1">
    <source>
        <dbReference type="ARBA" id="ARBA00004162"/>
    </source>
</evidence>
<feature type="transmembrane region" description="Helical" evidence="7">
    <location>
        <begin position="352"/>
        <end position="384"/>
    </location>
</feature>
<dbReference type="Gene3D" id="2.160.20.120">
    <property type="match status" value="1"/>
</dbReference>
<evidence type="ECO:0000256" key="2">
    <source>
        <dbReference type="ARBA" id="ARBA00022475"/>
    </source>
</evidence>
<dbReference type="Proteomes" id="UP000198131">
    <property type="component" value="Unassembled WGS sequence"/>
</dbReference>
<feature type="transmembrane region" description="Helical" evidence="7">
    <location>
        <begin position="173"/>
        <end position="191"/>
    </location>
</feature>
<keyword evidence="13" id="KW-1185">Reference proteome</keyword>
<proteinExistence type="predicted"/>
<name>A0A212T2H2_9BACT</name>
<sequence>MKKNISINLQGMIFHIEEDGYEVLGRYLAEVKAHFSGYRGHEEIVADIESRIAELFAARLSSLKQVITLEDVEAMTAKMGRVSDFQSADEADEDEEILAEAVASGTAQGTYTGTTGNTSGGYAGGFGRTTAGGSTTTPPADEPGTKRLYRDMAHRKVAGVAAGLGNYFAVNPLWIRLGFLGFFIILPILLDNTRLDDIGGNFAGFAILSYIVLWIVLPKRYDAPTSDDDAVFKKLYRDTDNGKVGGVSAGLAAYFKVDVVLIRILFIVGLFAGGFAFPLYIILWILLPEAKTASDKLRMRGDAVTLSALDNNLRNNPYTAGSEAGAVNNRPVGTFLEDLFVNIRPLLNSLGALIRAVAGGILILMGFSGLLAATIGMGIGLGIISSSDNLDFGPLQPFLIFNDISVWAVLAFFLLTGIPALALLLMGIGLLIRRPVMSRAGWLTLLGLWLLGVVGSSIAGIRVGREFQRESEVTQTTALNGLTRQQLILERRQLNDDKWVDLDLVGIDSAQAPRLERIISAKGSTDSLARRTAATSVSLTVRVLNDSTLSVDDHFTYKTSARFRDQHMQLRLLMPRDRKFRMSETFADWLSEDDFVNEREPYHPEKFVYRMVGNKVECINCTEADLRGGPDSDDENNEDYESGRNDNDDDNDINLSFGSVEPINTDESSYGSERQRFDETDFDHVSVVGGYHVVVRQGSSYSVRAAGDGRALRDIKVERDGREITISPRNRDLFDSRGNNDTDEVLLIIETPELNDLSLVGGTKAEVNGFNSGNLRVQQAGGSQLRFRGDLRELKLELAGGCQAALQGSADNLEISGTGACEVAADDFTARRADVDAIGASKIRVRVTDELKADAVGASLIEYSGKPQNVRREAIGAASIRAVD</sequence>
<evidence type="ECO:0000256" key="3">
    <source>
        <dbReference type="ARBA" id="ARBA00022692"/>
    </source>
</evidence>
<evidence type="ECO:0000256" key="5">
    <source>
        <dbReference type="ARBA" id="ARBA00023136"/>
    </source>
</evidence>
<evidence type="ECO:0000259" key="8">
    <source>
        <dbReference type="Pfam" id="PF04024"/>
    </source>
</evidence>
<feature type="transmembrane region" description="Helical" evidence="7">
    <location>
        <begin position="440"/>
        <end position="461"/>
    </location>
</feature>
<comment type="subcellular location">
    <subcellularLocation>
        <location evidence="1">Cell membrane</location>
        <topology evidence="1">Single-pass membrane protein</topology>
    </subcellularLocation>
</comment>
<dbReference type="PANTHER" id="PTHR33885">
    <property type="entry name" value="PHAGE SHOCK PROTEIN C"/>
    <property type="match status" value="1"/>
</dbReference>
<dbReference type="Pfam" id="PF22744">
    <property type="entry name" value="Toast-rack_PspC-Cterm"/>
    <property type="match status" value="1"/>
</dbReference>
<reference evidence="13" key="1">
    <citation type="submission" date="2017-06" db="EMBL/GenBank/DDBJ databases">
        <authorList>
            <person name="Varghese N."/>
            <person name="Submissions S."/>
        </authorList>
    </citation>
    <scope>NUCLEOTIDE SEQUENCE [LARGE SCALE GENOMIC DNA]</scope>
    <source>
        <strain evidence="13">DSM 11116</strain>
    </source>
</reference>
<evidence type="ECO:0000259" key="11">
    <source>
        <dbReference type="Pfam" id="PF22744"/>
    </source>
</evidence>
<dbReference type="PANTHER" id="PTHR33885:SF3">
    <property type="entry name" value="PHAGE SHOCK PROTEIN C"/>
    <property type="match status" value="1"/>
</dbReference>
<dbReference type="OrthoDB" id="5772680at2"/>
<feature type="domain" description="Phage shock protein PspC N-terminal" evidence="8">
    <location>
        <begin position="146"/>
        <end position="219"/>
    </location>
</feature>
<evidence type="ECO:0000259" key="10">
    <source>
        <dbReference type="Pfam" id="PF22571"/>
    </source>
</evidence>
<keyword evidence="2" id="KW-1003">Cell membrane</keyword>
<keyword evidence="4 7" id="KW-1133">Transmembrane helix</keyword>
<dbReference type="InterPro" id="IPR052027">
    <property type="entry name" value="PspC"/>
</dbReference>
<feature type="domain" description="PspC-related ToastRack" evidence="11">
    <location>
        <begin position="512"/>
        <end position="623"/>
    </location>
</feature>
<evidence type="ECO:0000313" key="13">
    <source>
        <dbReference type="Proteomes" id="UP000198131"/>
    </source>
</evidence>
<protein>
    <submittedName>
        <fullName evidence="12">Phage shock protein C (PspC) family protein</fullName>
    </submittedName>
</protein>
<organism evidence="12 13">
    <name type="scientific">Hymenobacter gelipurpurascens</name>
    <dbReference type="NCBI Taxonomy" id="89968"/>
    <lineage>
        <taxon>Bacteria</taxon>
        <taxon>Pseudomonadati</taxon>
        <taxon>Bacteroidota</taxon>
        <taxon>Cytophagia</taxon>
        <taxon>Cytophagales</taxon>
        <taxon>Hymenobacteraceae</taxon>
        <taxon>Hymenobacter</taxon>
    </lineage>
</organism>
<evidence type="ECO:0000256" key="4">
    <source>
        <dbReference type="ARBA" id="ARBA00022989"/>
    </source>
</evidence>
<feature type="compositionally biased region" description="Acidic residues" evidence="6">
    <location>
        <begin position="631"/>
        <end position="640"/>
    </location>
</feature>
<evidence type="ECO:0000256" key="6">
    <source>
        <dbReference type="SAM" id="MobiDB-lite"/>
    </source>
</evidence>
<keyword evidence="3 7" id="KW-0812">Transmembrane</keyword>
<dbReference type="EMBL" id="FYEW01000001">
    <property type="protein sequence ID" value="SNC60243.1"/>
    <property type="molecule type" value="Genomic_DNA"/>
</dbReference>
<feature type="domain" description="Phage shock protein PspC N-terminal" evidence="8">
    <location>
        <begin position="233"/>
        <end position="290"/>
    </location>
</feature>
<dbReference type="InterPro" id="IPR054321">
    <property type="entry name" value="PspC-rel_TM"/>
</dbReference>
<dbReference type="Pfam" id="PF22571">
    <property type="entry name" value="LiaI-LiaF-TM_PspC"/>
    <property type="match status" value="1"/>
</dbReference>
<feature type="compositionally biased region" description="Low complexity" evidence="6">
    <location>
        <begin position="128"/>
        <end position="137"/>
    </location>
</feature>
<dbReference type="InterPro" id="IPR007168">
    <property type="entry name" value="Phageshock_PspC_N"/>
</dbReference>
<evidence type="ECO:0000256" key="7">
    <source>
        <dbReference type="SAM" id="Phobius"/>
    </source>
</evidence>
<feature type="region of interest" description="Disordered" evidence="6">
    <location>
        <begin position="623"/>
        <end position="674"/>
    </location>
</feature>
<feature type="transmembrane region" description="Helical" evidence="7">
    <location>
        <begin position="404"/>
        <end position="428"/>
    </location>
</feature>
<keyword evidence="5 7" id="KW-0472">Membrane</keyword>
<feature type="region of interest" description="Disordered" evidence="6">
    <location>
        <begin position="122"/>
        <end position="144"/>
    </location>
</feature>
<evidence type="ECO:0000313" key="12">
    <source>
        <dbReference type="EMBL" id="SNC60243.1"/>
    </source>
</evidence>
<dbReference type="InterPro" id="IPR021255">
    <property type="entry name" value="DUF2807"/>
</dbReference>
<dbReference type="RefSeq" id="WP_088841581.1">
    <property type="nucleotide sequence ID" value="NZ_FYEW01000001.1"/>
</dbReference>
<feature type="domain" description="PspC-related transmembrane region" evidence="10">
    <location>
        <begin position="328"/>
        <end position="467"/>
    </location>
</feature>
<feature type="transmembrane region" description="Helical" evidence="7">
    <location>
        <begin position="260"/>
        <end position="287"/>
    </location>
</feature>
<feature type="transmembrane region" description="Helical" evidence="7">
    <location>
        <begin position="198"/>
        <end position="217"/>
    </location>
</feature>
<dbReference type="GO" id="GO:0005886">
    <property type="term" value="C:plasma membrane"/>
    <property type="evidence" value="ECO:0007669"/>
    <property type="project" value="UniProtKB-SubCell"/>
</dbReference>
<dbReference type="Pfam" id="PF04024">
    <property type="entry name" value="PspC"/>
    <property type="match status" value="2"/>
</dbReference>
<dbReference type="AlphaFoldDB" id="A0A212T2H2"/>
<gene>
    <name evidence="12" type="ORF">SAMN06265337_0218</name>
</gene>
<accession>A0A212T2H2</accession>